<dbReference type="InterPro" id="IPR039646">
    <property type="entry name" value="ZNHIT2"/>
</dbReference>
<evidence type="ECO:0000256" key="1">
    <source>
        <dbReference type="PROSITE-ProRule" id="PRU00453"/>
    </source>
</evidence>
<dbReference type="PANTHER" id="PTHR15555:SF0">
    <property type="entry name" value="ZINC FINGER HIT DOMAIN-CONTAINING PROTEIN 2"/>
    <property type="match status" value="1"/>
</dbReference>
<name>A0A8H7VM77_9FUNG</name>
<evidence type="ECO:0000259" key="3">
    <source>
        <dbReference type="PROSITE" id="PS51083"/>
    </source>
</evidence>
<dbReference type="InterPro" id="IPR007529">
    <property type="entry name" value="Znf_HIT"/>
</dbReference>
<organism evidence="4 5">
    <name type="scientific">Circinella minor</name>
    <dbReference type="NCBI Taxonomy" id="1195481"/>
    <lineage>
        <taxon>Eukaryota</taxon>
        <taxon>Fungi</taxon>
        <taxon>Fungi incertae sedis</taxon>
        <taxon>Mucoromycota</taxon>
        <taxon>Mucoromycotina</taxon>
        <taxon>Mucoromycetes</taxon>
        <taxon>Mucorales</taxon>
        <taxon>Lichtheimiaceae</taxon>
        <taxon>Circinella</taxon>
    </lineage>
</organism>
<sequence length="422" mass="49011">MPTIRIIDGDDSNEEELQTNDQSLCNICQKQFANYVCPRCNLRYCSLGCYKDIQHADCTESFYKDSITEEIRSRGTSEEDKQNMLQLLRRFEAENDQQATKSGTDEDEDEEEDVDDLHERFANIDLDNADEDAIWALLSEEERKEFESLLQHHHENGDDSNIPLPEYHPWWKEENNGFNKKVKIILQDEDHEEEERSVMPKLPTPLPDLEAMMKPKSPPGLESDLIWSLMHTTMVYCYVMRHFLGDIREEVKDTLSVVSKLSKSTLFSSTSGYAYGNPTEVLYDLVNDILDYEEEDSTSNNMSRRTSLMLVLLDDSLLVLEKQDALIRAIGDLWKLLEAGTKKVDKTTRKSCFLAARKAYFYLAYAVYISKNHGLERMKLLAMAERERLLLEEQAFDRQRKIAEQAIEMQQKQNKPKITDVL</sequence>
<gene>
    <name evidence="4" type="ORF">INT45_011453</name>
</gene>
<dbReference type="AlphaFoldDB" id="A0A8H7VM77"/>
<dbReference type="CDD" id="cd23024">
    <property type="entry name" value="zf-HIT_ZNHIT2-3"/>
    <property type="match status" value="1"/>
</dbReference>
<dbReference type="SUPFAM" id="SSF144232">
    <property type="entry name" value="HIT/MYND zinc finger-like"/>
    <property type="match status" value="1"/>
</dbReference>
<feature type="region of interest" description="Disordered" evidence="2">
    <location>
        <begin position="91"/>
        <end position="114"/>
    </location>
</feature>
<dbReference type="OrthoDB" id="18412at2759"/>
<dbReference type="Proteomes" id="UP000646827">
    <property type="component" value="Unassembled WGS sequence"/>
</dbReference>
<evidence type="ECO:0000313" key="5">
    <source>
        <dbReference type="Proteomes" id="UP000646827"/>
    </source>
</evidence>
<evidence type="ECO:0000313" key="4">
    <source>
        <dbReference type="EMBL" id="KAG2225785.1"/>
    </source>
</evidence>
<proteinExistence type="predicted"/>
<protein>
    <recommendedName>
        <fullName evidence="3">HIT-type domain-containing protein</fullName>
    </recommendedName>
</protein>
<dbReference type="GO" id="GO:0008270">
    <property type="term" value="F:zinc ion binding"/>
    <property type="evidence" value="ECO:0007669"/>
    <property type="project" value="UniProtKB-UniRule"/>
</dbReference>
<dbReference type="Pfam" id="PF04438">
    <property type="entry name" value="zf-HIT"/>
    <property type="match status" value="1"/>
</dbReference>
<keyword evidence="1" id="KW-0479">Metal-binding</keyword>
<feature type="domain" description="HIT-type" evidence="3">
    <location>
        <begin position="25"/>
        <end position="58"/>
    </location>
</feature>
<keyword evidence="5" id="KW-1185">Reference proteome</keyword>
<evidence type="ECO:0000256" key="2">
    <source>
        <dbReference type="SAM" id="MobiDB-lite"/>
    </source>
</evidence>
<feature type="compositionally biased region" description="Acidic residues" evidence="2">
    <location>
        <begin position="105"/>
        <end position="114"/>
    </location>
</feature>
<dbReference type="PROSITE" id="PS51083">
    <property type="entry name" value="ZF_HIT"/>
    <property type="match status" value="1"/>
</dbReference>
<keyword evidence="1" id="KW-0863">Zinc-finger</keyword>
<accession>A0A8H7VM77</accession>
<dbReference type="EMBL" id="JAEPRB010000024">
    <property type="protein sequence ID" value="KAG2225785.1"/>
    <property type="molecule type" value="Genomic_DNA"/>
</dbReference>
<dbReference type="PANTHER" id="PTHR15555">
    <property type="entry name" value="ZINC FINGER HIT DOMAIN CONTAINING PROTEIN 2 PROTEIN FON -RELATED"/>
    <property type="match status" value="1"/>
</dbReference>
<reference evidence="4 5" key="1">
    <citation type="submission" date="2020-12" db="EMBL/GenBank/DDBJ databases">
        <title>Metabolic potential, ecology and presence of endohyphal bacteria is reflected in genomic diversity of Mucoromycotina.</title>
        <authorList>
            <person name="Muszewska A."/>
            <person name="Okrasinska A."/>
            <person name="Steczkiewicz K."/>
            <person name="Drgas O."/>
            <person name="Orlowska M."/>
            <person name="Perlinska-Lenart U."/>
            <person name="Aleksandrzak-Piekarczyk T."/>
            <person name="Szatraj K."/>
            <person name="Zielenkiewicz U."/>
            <person name="Pilsyk S."/>
            <person name="Malc E."/>
            <person name="Mieczkowski P."/>
            <person name="Kruszewska J.S."/>
            <person name="Biernat P."/>
            <person name="Pawlowska J."/>
        </authorList>
    </citation>
    <scope>NUCLEOTIDE SEQUENCE [LARGE SCALE GENOMIC DNA]</scope>
    <source>
        <strain evidence="4 5">CBS 142.35</strain>
    </source>
</reference>
<keyword evidence="1" id="KW-0862">Zinc</keyword>
<comment type="caution">
    <text evidence="4">The sequence shown here is derived from an EMBL/GenBank/DDBJ whole genome shotgun (WGS) entry which is preliminary data.</text>
</comment>
<dbReference type="Gene3D" id="3.30.60.190">
    <property type="match status" value="1"/>
</dbReference>